<comment type="caution">
    <text evidence="2">The sequence shown here is derived from an EMBL/GenBank/DDBJ whole genome shotgun (WGS) entry which is preliminary data.</text>
</comment>
<reference evidence="2 3" key="1">
    <citation type="submission" date="2019-07" db="EMBL/GenBank/DDBJ databases">
        <title>Gilliamella genomes.</title>
        <authorList>
            <person name="Zheng H."/>
        </authorList>
    </citation>
    <scope>NUCLEOTIDE SEQUENCE [LARGE SCALE GENOMIC DNA]</scope>
    <source>
        <strain evidence="2 3">W8131</strain>
    </source>
</reference>
<protein>
    <recommendedName>
        <fullName evidence="1">DUF6881 domain-containing protein</fullName>
    </recommendedName>
</protein>
<dbReference type="EMBL" id="VMHL01000006">
    <property type="protein sequence ID" value="TSJ88012.1"/>
    <property type="molecule type" value="Genomic_DNA"/>
</dbReference>
<name>A0A556RGJ9_9GAMM</name>
<dbReference type="AlphaFoldDB" id="A0A556RGJ9"/>
<feature type="domain" description="DUF6881" evidence="1">
    <location>
        <begin position="2"/>
        <end position="90"/>
    </location>
</feature>
<organism evidence="2 3">
    <name type="scientific">Gilliamella apicola</name>
    <dbReference type="NCBI Taxonomy" id="1196095"/>
    <lineage>
        <taxon>Bacteria</taxon>
        <taxon>Pseudomonadati</taxon>
        <taxon>Pseudomonadota</taxon>
        <taxon>Gammaproteobacteria</taxon>
        <taxon>Orbales</taxon>
        <taxon>Orbaceae</taxon>
        <taxon>Gilliamella</taxon>
    </lineage>
</organism>
<dbReference type="Pfam" id="PF21812">
    <property type="entry name" value="DUF6881"/>
    <property type="match status" value="1"/>
</dbReference>
<evidence type="ECO:0000259" key="1">
    <source>
        <dbReference type="Pfam" id="PF21812"/>
    </source>
</evidence>
<dbReference type="Proteomes" id="UP000319138">
    <property type="component" value="Unassembled WGS sequence"/>
</dbReference>
<proteinExistence type="predicted"/>
<gene>
    <name evidence="2" type="ORF">FPQ14_11770</name>
</gene>
<accession>A0A556RGJ9</accession>
<evidence type="ECO:0000313" key="3">
    <source>
        <dbReference type="Proteomes" id="UP000319138"/>
    </source>
</evidence>
<evidence type="ECO:0000313" key="2">
    <source>
        <dbReference type="EMBL" id="TSJ88012.1"/>
    </source>
</evidence>
<sequence length="94" mass="11256">MTYIKVHWIHKNENEPIELYSELDEERYEVKKVEIFMNNTVSYAEENQSYGETRLGKCPVPSLEDINSDPEFKAKSITKEEFFAIWNKYVPFQK</sequence>
<dbReference type="RefSeq" id="WP_144190390.1">
    <property type="nucleotide sequence ID" value="NZ_VMHL01000006.1"/>
</dbReference>
<dbReference type="InterPro" id="IPR049248">
    <property type="entry name" value="DUF6881"/>
</dbReference>